<protein>
    <submittedName>
        <fullName evidence="2">Uncharacterized protein</fullName>
    </submittedName>
</protein>
<keyword evidence="3" id="KW-1185">Reference proteome</keyword>
<reference evidence="2 3" key="1">
    <citation type="journal article" date="2015" name="Genome Biol. Evol.">
        <title>Comparative Genomics of a Bacterivorous Green Alga Reveals Evolutionary Causalities and Consequences of Phago-Mixotrophic Mode of Nutrition.</title>
        <authorList>
            <person name="Burns J.A."/>
            <person name="Paasch A."/>
            <person name="Narechania A."/>
            <person name="Kim E."/>
        </authorList>
    </citation>
    <scope>NUCLEOTIDE SEQUENCE [LARGE SCALE GENOMIC DNA]</scope>
    <source>
        <strain evidence="2 3">PLY_AMNH</strain>
    </source>
</reference>
<comment type="caution">
    <text evidence="2">The sequence shown here is derived from an EMBL/GenBank/DDBJ whole genome shotgun (WGS) entry which is preliminary data.</text>
</comment>
<accession>A0AAE0BXD7</accession>
<evidence type="ECO:0000313" key="3">
    <source>
        <dbReference type="Proteomes" id="UP001190700"/>
    </source>
</evidence>
<proteinExistence type="predicted"/>
<organism evidence="2 3">
    <name type="scientific">Cymbomonas tetramitiformis</name>
    <dbReference type="NCBI Taxonomy" id="36881"/>
    <lineage>
        <taxon>Eukaryota</taxon>
        <taxon>Viridiplantae</taxon>
        <taxon>Chlorophyta</taxon>
        <taxon>Pyramimonadophyceae</taxon>
        <taxon>Pyramimonadales</taxon>
        <taxon>Pyramimonadaceae</taxon>
        <taxon>Cymbomonas</taxon>
    </lineage>
</organism>
<dbReference type="Proteomes" id="UP001190700">
    <property type="component" value="Unassembled WGS sequence"/>
</dbReference>
<name>A0AAE0BXD7_9CHLO</name>
<dbReference type="EMBL" id="LGRX02031735">
    <property type="protein sequence ID" value="KAK3244543.1"/>
    <property type="molecule type" value="Genomic_DNA"/>
</dbReference>
<evidence type="ECO:0000313" key="2">
    <source>
        <dbReference type="EMBL" id="KAK3244543.1"/>
    </source>
</evidence>
<sequence>MKTDHVESFEDEELRQLDEEFFHGDTGSQNGKIVNTNQNLEEENCVTLGTIGQPDILKWDPEDDEDDAIIMRPIQDIDTLSRSRLGTPARPGGITPLGVRPDRGQGPAGAAASTLLDDMDSALSRLDSWKARHSKQMDELRKKCQEEVDNLHIAGRAEDEDVEEEAGADNWDAPSPSEEGSPLKRGSGEDENRPAESTTTSQTQRRGRDLTNREVTLLQHGAGLKFNTEPHETEVHAQTTAWKPTSDEISEEEHQ</sequence>
<feature type="region of interest" description="Disordered" evidence="1">
    <location>
        <begin position="80"/>
        <end position="112"/>
    </location>
</feature>
<gene>
    <name evidence="2" type="ORF">CYMTET_45845</name>
</gene>
<evidence type="ECO:0000256" key="1">
    <source>
        <dbReference type="SAM" id="MobiDB-lite"/>
    </source>
</evidence>
<feature type="compositionally biased region" description="Acidic residues" evidence="1">
    <location>
        <begin position="158"/>
        <end position="167"/>
    </location>
</feature>
<dbReference type="AlphaFoldDB" id="A0AAE0BXD7"/>
<feature type="non-terminal residue" evidence="2">
    <location>
        <position position="255"/>
    </location>
</feature>
<feature type="region of interest" description="Disordered" evidence="1">
    <location>
        <begin position="151"/>
        <end position="255"/>
    </location>
</feature>